<dbReference type="OrthoDB" id="5540890at2"/>
<keyword evidence="2" id="KW-1185">Reference proteome</keyword>
<accession>A0A7U4LZN0</accession>
<protein>
    <recommendedName>
        <fullName evidence="3">ParB/Sulfiredoxin domain-containing protein</fullName>
    </recommendedName>
</protein>
<reference evidence="2" key="2">
    <citation type="journal article" date="2017" name="Stand. Genomic Sci.">
        <title>Complete genome sequence of the sulfur-oxidizing chemolithoautotrophic Sulfurovum lithotrophicum 42BKTT.</title>
        <authorList>
            <person name="Jeon W."/>
            <person name="Priscilla L."/>
            <person name="Park G."/>
            <person name="Lee H."/>
            <person name="Lee N."/>
            <person name="Lee D."/>
            <person name="Kwon H."/>
            <person name="Ahn I."/>
            <person name="Lee C."/>
            <person name="Lee H."/>
            <person name="Ahn J."/>
        </authorList>
    </citation>
    <scope>NUCLEOTIDE SEQUENCE [LARGE SCALE GENOMIC DNA]</scope>
    <source>
        <strain evidence="2">ATCC BAA-797 / 42BKT</strain>
    </source>
</reference>
<dbReference type="EMBL" id="CP011308">
    <property type="protein sequence ID" value="AKF24140.1"/>
    <property type="molecule type" value="Genomic_DNA"/>
</dbReference>
<dbReference type="RefSeq" id="WP_046550246.1">
    <property type="nucleotide sequence ID" value="NZ_CP011308.1"/>
</dbReference>
<dbReference type="AlphaFoldDB" id="A0A7U4LZN0"/>
<evidence type="ECO:0000313" key="2">
    <source>
        <dbReference type="Proteomes" id="UP000034444"/>
    </source>
</evidence>
<organism evidence="1 2">
    <name type="scientific">Sulfurovum lithotrophicum</name>
    <dbReference type="NCBI Taxonomy" id="206403"/>
    <lineage>
        <taxon>Bacteria</taxon>
        <taxon>Pseudomonadati</taxon>
        <taxon>Campylobacterota</taxon>
        <taxon>Epsilonproteobacteria</taxon>
        <taxon>Campylobacterales</taxon>
        <taxon>Sulfurovaceae</taxon>
        <taxon>Sulfurovum</taxon>
    </lineage>
</organism>
<proteinExistence type="predicted"/>
<evidence type="ECO:0000313" key="1">
    <source>
        <dbReference type="EMBL" id="AKF24140.1"/>
    </source>
</evidence>
<reference evidence="1 2" key="1">
    <citation type="submission" date="2015-04" db="EMBL/GenBank/DDBJ databases">
        <title>Complete genome sequence of Sulfurovum lithotrophicum ATCC BAA-797T.</title>
        <authorList>
            <person name="Ahn J."/>
            <person name="Park G."/>
            <person name="Jeon W."/>
            <person name="Jang Y."/>
            <person name="Jang M."/>
            <person name="Lee H."/>
            <person name="Lee H."/>
        </authorList>
    </citation>
    <scope>NUCLEOTIDE SEQUENCE [LARGE SCALE GENOMIC DNA]</scope>
    <source>
        <strain evidence="2">ATCC BAA-797 / 42BKT</strain>
    </source>
</reference>
<dbReference type="Proteomes" id="UP000034444">
    <property type="component" value="Chromosome"/>
</dbReference>
<gene>
    <name evidence="1" type="ORF">YH65_01005</name>
</gene>
<dbReference type="KEGG" id="slh:YH65_01005"/>
<evidence type="ECO:0008006" key="3">
    <source>
        <dbReference type="Google" id="ProtNLM"/>
    </source>
</evidence>
<sequence length="294" mass="34696">MKRIDYILIWGHGIKYFEEIRLLIRESPDFNIKKIIFHKPKSINKLVKVIYSYDYAPFEHLKAKTKYLKKTPEEVIFLFIENKNPDVDYLGEGSFRHEESLSLKQLKEKIRDKYNPRKDGKRTENHIIHASDNELQTDYILKYLSFKEGVKIFQSRNKYLSLPYYIDKINKLKIKKIPINALICNIAVGKNRYDCSTTSTNIMNSPHFQGLTKDISIYKEYIDKYIGGVLTEDYYPERLIALSDKLEYLQNDYCNAYIVVKKVNNDYLILDGLHRASVLLSRDMKKIIVGEVIE</sequence>
<name>A0A7U4LZN0_9BACT</name>